<dbReference type="EMBL" id="JAUDUY010000004">
    <property type="protein sequence ID" value="MDM9631609.1"/>
    <property type="molecule type" value="Genomic_DNA"/>
</dbReference>
<evidence type="ECO:0000313" key="1">
    <source>
        <dbReference type="EMBL" id="MDM9631609.1"/>
    </source>
</evidence>
<comment type="caution">
    <text evidence="1">The sequence shown here is derived from an EMBL/GenBank/DDBJ whole genome shotgun (WGS) entry which is preliminary data.</text>
</comment>
<gene>
    <name evidence="1" type="ORF">QU605_09015</name>
</gene>
<evidence type="ECO:0000313" key="2">
    <source>
        <dbReference type="Proteomes" id="UP001174839"/>
    </source>
</evidence>
<proteinExistence type="predicted"/>
<keyword evidence="2" id="KW-1185">Reference proteome</keyword>
<sequence length="180" mass="20822">MIPFVNEDYQLHFDGARYAKDVEDLREQLIRLNKCEAILTECSEVVEKEVKTLSQLEAVLKAETHFKNLQVASDAFGIKAEYNSLIALQEAGFPPKKAIKRQDGKPRIKEDFLQEVKESHVAYLEEDLREDYDVLRKAMDVINSFPEPIRHSIIKRPDGVHEVNIHRYEQACRLLQKVSA</sequence>
<name>A0ABT7WFA8_9FLAO</name>
<dbReference type="RefSeq" id="WP_289724975.1">
    <property type="nucleotide sequence ID" value="NZ_JAUDUY010000004.1"/>
</dbReference>
<accession>A0ABT7WFA8</accession>
<dbReference type="Proteomes" id="UP001174839">
    <property type="component" value="Unassembled WGS sequence"/>
</dbReference>
<protein>
    <submittedName>
        <fullName evidence="1">Uncharacterized protein</fullName>
    </submittedName>
</protein>
<reference evidence="1" key="1">
    <citation type="submission" date="2023-06" db="EMBL/GenBank/DDBJ databases">
        <title>Robiginitalea aurantiacus sp. nov. and Algoriphagus sediminis sp. nov., isolated from coastal sediment.</title>
        <authorList>
            <person name="Zhou Z.Y."/>
            <person name="An J."/>
            <person name="Jia Y.W."/>
            <person name="Du Z.J."/>
        </authorList>
    </citation>
    <scope>NUCLEOTIDE SEQUENCE</scope>
    <source>
        <strain evidence="1">M39</strain>
    </source>
</reference>
<organism evidence="1 2">
    <name type="scientific">Robiginitalea aurantiaca</name>
    <dbReference type="NCBI Taxonomy" id="3056915"/>
    <lineage>
        <taxon>Bacteria</taxon>
        <taxon>Pseudomonadati</taxon>
        <taxon>Bacteroidota</taxon>
        <taxon>Flavobacteriia</taxon>
        <taxon>Flavobacteriales</taxon>
        <taxon>Flavobacteriaceae</taxon>
        <taxon>Robiginitalea</taxon>
    </lineage>
</organism>